<dbReference type="InterPro" id="IPR020846">
    <property type="entry name" value="MFS_dom"/>
</dbReference>
<dbReference type="Proteomes" id="UP000800036">
    <property type="component" value="Unassembled WGS sequence"/>
</dbReference>
<gene>
    <name evidence="7" type="ORF">BU23DRAFT_470798</name>
</gene>
<feature type="transmembrane region" description="Helical" evidence="5">
    <location>
        <begin position="114"/>
        <end position="137"/>
    </location>
</feature>
<evidence type="ECO:0000313" key="7">
    <source>
        <dbReference type="EMBL" id="KAF1971432.1"/>
    </source>
</evidence>
<evidence type="ECO:0000256" key="3">
    <source>
        <dbReference type="ARBA" id="ARBA00022989"/>
    </source>
</evidence>
<evidence type="ECO:0000256" key="5">
    <source>
        <dbReference type="SAM" id="Phobius"/>
    </source>
</evidence>
<feature type="domain" description="Major facilitator superfamily (MFS) profile" evidence="6">
    <location>
        <begin position="83"/>
        <end position="542"/>
    </location>
</feature>
<dbReference type="InterPro" id="IPR011701">
    <property type="entry name" value="MFS"/>
</dbReference>
<dbReference type="PROSITE" id="PS50850">
    <property type="entry name" value="MFS"/>
    <property type="match status" value="1"/>
</dbReference>
<evidence type="ECO:0000259" key="6">
    <source>
        <dbReference type="PROSITE" id="PS50850"/>
    </source>
</evidence>
<feature type="transmembrane region" description="Helical" evidence="5">
    <location>
        <begin position="447"/>
        <end position="472"/>
    </location>
</feature>
<keyword evidence="2 5" id="KW-0812">Transmembrane</keyword>
<protein>
    <submittedName>
        <fullName evidence="7">MFS general substrate transporter</fullName>
    </submittedName>
</protein>
<feature type="transmembrane region" description="Helical" evidence="5">
    <location>
        <begin position="239"/>
        <end position="257"/>
    </location>
</feature>
<dbReference type="Gene3D" id="1.20.1250.20">
    <property type="entry name" value="MFS general substrate transporter like domains"/>
    <property type="match status" value="1"/>
</dbReference>
<evidence type="ECO:0000256" key="4">
    <source>
        <dbReference type="ARBA" id="ARBA00023136"/>
    </source>
</evidence>
<keyword evidence="4 5" id="KW-0472">Membrane</keyword>
<reference evidence="7" key="1">
    <citation type="journal article" date="2020" name="Stud. Mycol.">
        <title>101 Dothideomycetes genomes: a test case for predicting lifestyles and emergence of pathogens.</title>
        <authorList>
            <person name="Haridas S."/>
            <person name="Albert R."/>
            <person name="Binder M."/>
            <person name="Bloem J."/>
            <person name="Labutti K."/>
            <person name="Salamov A."/>
            <person name="Andreopoulos B."/>
            <person name="Baker S."/>
            <person name="Barry K."/>
            <person name="Bills G."/>
            <person name="Bluhm B."/>
            <person name="Cannon C."/>
            <person name="Castanera R."/>
            <person name="Culley D."/>
            <person name="Daum C."/>
            <person name="Ezra D."/>
            <person name="Gonzalez J."/>
            <person name="Henrissat B."/>
            <person name="Kuo A."/>
            <person name="Liang C."/>
            <person name="Lipzen A."/>
            <person name="Lutzoni F."/>
            <person name="Magnuson J."/>
            <person name="Mondo S."/>
            <person name="Nolan M."/>
            <person name="Ohm R."/>
            <person name="Pangilinan J."/>
            <person name="Park H.-J."/>
            <person name="Ramirez L."/>
            <person name="Alfaro M."/>
            <person name="Sun H."/>
            <person name="Tritt A."/>
            <person name="Yoshinaga Y."/>
            <person name="Zwiers L.-H."/>
            <person name="Turgeon B."/>
            <person name="Goodwin S."/>
            <person name="Spatafora J."/>
            <person name="Crous P."/>
            <person name="Grigoriev I."/>
        </authorList>
    </citation>
    <scope>NUCLEOTIDE SEQUENCE</scope>
    <source>
        <strain evidence="7">CBS 107.79</strain>
    </source>
</reference>
<feature type="transmembrane region" description="Helical" evidence="5">
    <location>
        <begin position="149"/>
        <end position="168"/>
    </location>
</feature>
<feature type="transmembrane region" description="Helical" evidence="5">
    <location>
        <begin position="355"/>
        <end position="375"/>
    </location>
</feature>
<keyword evidence="3 5" id="KW-1133">Transmembrane helix</keyword>
<feature type="transmembrane region" description="Helical" evidence="5">
    <location>
        <begin position="493"/>
        <end position="511"/>
    </location>
</feature>
<dbReference type="OrthoDB" id="440553at2759"/>
<dbReference type="Pfam" id="PF07690">
    <property type="entry name" value="MFS_1"/>
    <property type="match status" value="1"/>
</dbReference>
<keyword evidence="8" id="KW-1185">Reference proteome</keyword>
<evidence type="ECO:0000313" key="8">
    <source>
        <dbReference type="Proteomes" id="UP000800036"/>
    </source>
</evidence>
<dbReference type="InterPro" id="IPR036259">
    <property type="entry name" value="MFS_trans_sf"/>
</dbReference>
<feature type="transmembrane region" description="Helical" evidence="5">
    <location>
        <begin position="321"/>
        <end position="343"/>
    </location>
</feature>
<feature type="transmembrane region" description="Helical" evidence="5">
    <location>
        <begin position="517"/>
        <end position="540"/>
    </location>
</feature>
<dbReference type="PANTHER" id="PTHR23502">
    <property type="entry name" value="MAJOR FACILITATOR SUPERFAMILY"/>
    <property type="match status" value="1"/>
</dbReference>
<organism evidence="7 8">
    <name type="scientific">Bimuria novae-zelandiae CBS 107.79</name>
    <dbReference type="NCBI Taxonomy" id="1447943"/>
    <lineage>
        <taxon>Eukaryota</taxon>
        <taxon>Fungi</taxon>
        <taxon>Dikarya</taxon>
        <taxon>Ascomycota</taxon>
        <taxon>Pezizomycotina</taxon>
        <taxon>Dothideomycetes</taxon>
        <taxon>Pleosporomycetidae</taxon>
        <taxon>Pleosporales</taxon>
        <taxon>Massarineae</taxon>
        <taxon>Didymosphaeriaceae</taxon>
        <taxon>Bimuria</taxon>
    </lineage>
</organism>
<dbReference type="GO" id="GO:0005886">
    <property type="term" value="C:plasma membrane"/>
    <property type="evidence" value="ECO:0007669"/>
    <property type="project" value="TreeGrafter"/>
</dbReference>
<feature type="transmembrane region" description="Helical" evidence="5">
    <location>
        <begin position="81"/>
        <end position="102"/>
    </location>
</feature>
<feature type="transmembrane region" description="Helical" evidence="5">
    <location>
        <begin position="421"/>
        <end position="441"/>
    </location>
</feature>
<dbReference type="AlphaFoldDB" id="A0A6A5V5X4"/>
<feature type="transmembrane region" description="Helical" evidence="5">
    <location>
        <begin position="174"/>
        <end position="195"/>
    </location>
</feature>
<dbReference type="PANTHER" id="PTHR23502:SF26">
    <property type="entry name" value="MAJOR FACILITATOR SUPERFAMILY (MFS) PROFILE DOMAIN-CONTAINING PROTEIN"/>
    <property type="match status" value="1"/>
</dbReference>
<comment type="subcellular location">
    <subcellularLocation>
        <location evidence="1">Membrane</location>
        <topology evidence="1">Multi-pass membrane protein</topology>
    </subcellularLocation>
</comment>
<accession>A0A6A5V5X4</accession>
<evidence type="ECO:0000256" key="2">
    <source>
        <dbReference type="ARBA" id="ARBA00022692"/>
    </source>
</evidence>
<dbReference type="SUPFAM" id="SSF103473">
    <property type="entry name" value="MFS general substrate transporter"/>
    <property type="match status" value="1"/>
</dbReference>
<proteinExistence type="predicted"/>
<name>A0A6A5V5X4_9PLEO</name>
<dbReference type="Gene3D" id="1.20.1720.10">
    <property type="entry name" value="Multidrug resistance protein D"/>
    <property type="match status" value="1"/>
</dbReference>
<dbReference type="GO" id="GO:0022857">
    <property type="term" value="F:transmembrane transporter activity"/>
    <property type="evidence" value="ECO:0007669"/>
    <property type="project" value="InterPro"/>
</dbReference>
<sequence length="564" mass="61981">MFSVRHQFDTEDSRAGFDFTQILYNSQETLTKPRSFVEYRRSSEGTIGKAVGSIRDEKDCSKIEEVDLEEPYHVFTRFEKWTLVAIAGAAGSFPTLTFNMYLPALDRIATDFKTSAGSANLAIMAYLLVQGVAPLLWGPLSDSFGRRSVYLVAFSCYVASCIVLSFSPSYAVLLLFRMVQAASITSTVSIGYAILRDISPPDEGDRFHDVFQGIRNGSFIMSPVLGGLLSNWTDFRCSFVFLFALSTTVLLAIAFFLPETLRSIAGNGTIPLAGIHQPLVWKCRIFGKPAHVDESLQPAARPITPKRRFIEPLRLFKEKDILLSLLFSSMVFMVWMMVTVSTTGLFKKAFGINEALLGLAFVPNFLGAIAGSALVGNLLDADLKRACSAYKHVHFLPSSTRISLHTLPTDFPIEHTRLARVPTFTVTLIIPLAFYGYALAYSDLTSLGGWICIVLVLQFLIAAAAHAICGVHQTLISDLWQQDGSEAASATSNLVRCMFAAIGVAVLQNIIECIGSGPTFLVLGLVVLILVPLPIVQWYFGERWRSARQAKFGDERAGQSTANI</sequence>
<evidence type="ECO:0000256" key="1">
    <source>
        <dbReference type="ARBA" id="ARBA00004141"/>
    </source>
</evidence>
<dbReference type="EMBL" id="ML976693">
    <property type="protein sequence ID" value="KAF1971432.1"/>
    <property type="molecule type" value="Genomic_DNA"/>
</dbReference>